<gene>
    <name evidence="4" type="ORF">NRB56_25560</name>
</gene>
<proteinExistence type="predicted"/>
<sequence length="359" mass="38529">MTDPDRVPPPAGLGPAGAHRAAADTAAARQDFDVALRERFRAVLRGLEQGGALPVRRSRTARETAADAARLVELSDAAASFDEVVYGGRTATPDEYRRLAESDRFSQAPPPPPEPAELAAPGDRPRRARRTLPALPGSRRFWLTLLAVVLAALVVLLLIRLAGAPHAPPVPDPAPHPPPTSPTPKPTPPPRDHDWGAGDDSIFGRWPPWIAFGGLQWLLCAAVVVWWRARRRGALVGEPLPVEAPAHELLAGHAALYRRANDPDHVAAILRAATLRRIRPTLDLPAGAPPPRVIDAIARRTGLSPTHLGATLFGPVPDTATLTAVAGHLLVIETELDRNRDHRANPVRRDPARPATEAI</sequence>
<name>A0A7K0DMT6_9NOCA</name>
<dbReference type="Pfam" id="PF13559">
    <property type="entry name" value="DUF4129"/>
    <property type="match status" value="1"/>
</dbReference>
<feature type="compositionally biased region" description="Pro residues" evidence="1">
    <location>
        <begin position="169"/>
        <end position="189"/>
    </location>
</feature>
<keyword evidence="2" id="KW-1133">Transmembrane helix</keyword>
<evidence type="ECO:0000256" key="1">
    <source>
        <dbReference type="SAM" id="MobiDB-lite"/>
    </source>
</evidence>
<feature type="region of interest" description="Disordered" evidence="1">
    <location>
        <begin position="169"/>
        <end position="198"/>
    </location>
</feature>
<protein>
    <recommendedName>
        <fullName evidence="3">Protein-glutamine gamma-glutamyltransferase-like C-terminal domain-containing protein</fullName>
    </recommendedName>
</protein>
<evidence type="ECO:0000259" key="3">
    <source>
        <dbReference type="Pfam" id="PF13559"/>
    </source>
</evidence>
<feature type="transmembrane region" description="Helical" evidence="2">
    <location>
        <begin position="209"/>
        <end position="227"/>
    </location>
</feature>
<reference evidence="4 5" key="1">
    <citation type="submission" date="2019-10" db="EMBL/GenBank/DDBJ databases">
        <title>Nocardia macrotermitis sp. nov. and Nocardia aurantia sp. nov., isolated from the gut of fungus growing-termite Macrotermes natalensis.</title>
        <authorList>
            <person name="Benndorf R."/>
            <person name="Schwitalla J."/>
            <person name="Martin K."/>
            <person name="De Beer W."/>
            <person name="Kaster A.-K."/>
            <person name="Vollmers J."/>
            <person name="Poulsen M."/>
            <person name="Beemelmanns C."/>
        </authorList>
    </citation>
    <scope>NUCLEOTIDE SEQUENCE [LARGE SCALE GENOMIC DNA]</scope>
    <source>
        <strain evidence="4 5">RB56</strain>
    </source>
</reference>
<dbReference type="EMBL" id="WEGI01000005">
    <property type="protein sequence ID" value="MQY26977.1"/>
    <property type="molecule type" value="Genomic_DNA"/>
</dbReference>
<dbReference type="AlphaFoldDB" id="A0A7K0DMT6"/>
<dbReference type="RefSeq" id="WP_319942916.1">
    <property type="nucleotide sequence ID" value="NZ_WEGI01000005.1"/>
</dbReference>
<keyword evidence="2" id="KW-0812">Transmembrane</keyword>
<dbReference type="Proteomes" id="UP000431401">
    <property type="component" value="Unassembled WGS sequence"/>
</dbReference>
<comment type="caution">
    <text evidence="4">The sequence shown here is derived from an EMBL/GenBank/DDBJ whole genome shotgun (WGS) entry which is preliminary data.</text>
</comment>
<keyword evidence="2" id="KW-0472">Membrane</keyword>
<dbReference type="InterPro" id="IPR025403">
    <property type="entry name" value="TgpA-like_C"/>
</dbReference>
<evidence type="ECO:0000313" key="4">
    <source>
        <dbReference type="EMBL" id="MQY26977.1"/>
    </source>
</evidence>
<organism evidence="4 5">
    <name type="scientific">Nocardia aurantia</name>
    <dbReference type="NCBI Taxonomy" id="2585199"/>
    <lineage>
        <taxon>Bacteria</taxon>
        <taxon>Bacillati</taxon>
        <taxon>Actinomycetota</taxon>
        <taxon>Actinomycetes</taxon>
        <taxon>Mycobacteriales</taxon>
        <taxon>Nocardiaceae</taxon>
        <taxon>Nocardia</taxon>
    </lineage>
</organism>
<feature type="transmembrane region" description="Helical" evidence="2">
    <location>
        <begin position="141"/>
        <end position="163"/>
    </location>
</feature>
<evidence type="ECO:0000313" key="5">
    <source>
        <dbReference type="Proteomes" id="UP000431401"/>
    </source>
</evidence>
<feature type="region of interest" description="Disordered" evidence="1">
    <location>
        <begin position="1"/>
        <end position="24"/>
    </location>
</feature>
<feature type="region of interest" description="Disordered" evidence="1">
    <location>
        <begin position="101"/>
        <end position="130"/>
    </location>
</feature>
<evidence type="ECO:0000256" key="2">
    <source>
        <dbReference type="SAM" id="Phobius"/>
    </source>
</evidence>
<keyword evidence="5" id="KW-1185">Reference proteome</keyword>
<accession>A0A7K0DMT6</accession>
<feature type="domain" description="Protein-glutamine gamma-glutamyltransferase-like C-terminal" evidence="3">
    <location>
        <begin position="39"/>
        <end position="104"/>
    </location>
</feature>